<accession>A0ABV3YZR3</accession>
<proteinExistence type="predicted"/>
<dbReference type="EMBL" id="JBEHZE010000001">
    <property type="protein sequence ID" value="MEX6632017.1"/>
    <property type="molecule type" value="Genomic_DNA"/>
</dbReference>
<gene>
    <name evidence="1" type="ORF">ABFZ84_00500</name>
</gene>
<protein>
    <recommendedName>
        <fullName evidence="3">t-SNARE coiled-coil homology domain-containing protein</fullName>
    </recommendedName>
</protein>
<keyword evidence="2" id="KW-1185">Reference proteome</keyword>
<reference evidence="1 2" key="1">
    <citation type="submission" date="2024-05" db="EMBL/GenBank/DDBJ databases">
        <title>Three bacterial strains, DH-69, EH-24, and ECK-19 isolated from coastal sediments.</title>
        <authorList>
            <person name="Ye Y.-Q."/>
            <person name="Du Z.-J."/>
        </authorList>
    </citation>
    <scope>NUCLEOTIDE SEQUENCE [LARGE SCALE GENOMIC DNA]</scope>
    <source>
        <strain evidence="1 2">ECK-19</strain>
    </source>
</reference>
<sequence>MVEADKAKTSTEERLSAIEASLQKISLAIGQMDDRMDQIHQETQRMAGVVQRLKLRSDD</sequence>
<name>A0ABV3YZR3_9PROT</name>
<organism evidence="1 2">
    <name type="scientific">Hyphococcus lacteus</name>
    <dbReference type="NCBI Taxonomy" id="3143536"/>
    <lineage>
        <taxon>Bacteria</taxon>
        <taxon>Pseudomonadati</taxon>
        <taxon>Pseudomonadota</taxon>
        <taxon>Alphaproteobacteria</taxon>
        <taxon>Parvularculales</taxon>
        <taxon>Parvularculaceae</taxon>
        <taxon>Hyphococcus</taxon>
    </lineage>
</organism>
<dbReference type="RefSeq" id="WP_369311681.1">
    <property type="nucleotide sequence ID" value="NZ_JBEHZE010000001.1"/>
</dbReference>
<evidence type="ECO:0000313" key="2">
    <source>
        <dbReference type="Proteomes" id="UP001560685"/>
    </source>
</evidence>
<evidence type="ECO:0000313" key="1">
    <source>
        <dbReference type="EMBL" id="MEX6632017.1"/>
    </source>
</evidence>
<comment type="caution">
    <text evidence="1">The sequence shown here is derived from an EMBL/GenBank/DDBJ whole genome shotgun (WGS) entry which is preliminary data.</text>
</comment>
<dbReference type="Proteomes" id="UP001560685">
    <property type="component" value="Unassembled WGS sequence"/>
</dbReference>
<evidence type="ECO:0008006" key="3">
    <source>
        <dbReference type="Google" id="ProtNLM"/>
    </source>
</evidence>